<dbReference type="Pfam" id="PF04865">
    <property type="entry name" value="Baseplate_J"/>
    <property type="match status" value="1"/>
</dbReference>
<dbReference type="InterPro" id="IPR058531">
    <property type="entry name" value="Baseplate_J_M"/>
</dbReference>
<dbReference type="AlphaFoldDB" id="A0A1Q8Q219"/>
<accession>A0A1Q8Q219</accession>
<comment type="caution">
    <text evidence="3">The sequence shown here is derived from an EMBL/GenBank/DDBJ whole genome shotgun (WGS) entry which is preliminary data.</text>
</comment>
<feature type="domain" description="Baseplate protein J-like barrel" evidence="1">
    <location>
        <begin position="98"/>
        <end position="183"/>
    </location>
</feature>
<dbReference type="PANTHER" id="PTHR37829">
    <property type="entry name" value="PHAGE-LIKE ELEMENT PBSX PROTEIN XKDT"/>
    <property type="match status" value="1"/>
</dbReference>
<sequence>MVRFNLPDVQFVDKDVDEIETEIVAEVESKMSISLSQADPRRQVVKAIAYAFSLMFNKIDYTAKQTTLAYAEDDFLDIKGADKNVPRLEPIAATSVFRFEVNPIATMVIPAGYQISAENDSTIIFQTTESVTVDSAATQIDLTLTCTQKGVIGNDFLPGQISNAVKPLSFVSKVYNITTSSGGADLEDNDPYAERIRLSNERYSTAGPDEAYIYHAKSANQLIVDVAVDSPSDGVVRIVPLMANGEIPNQAVLDQVSEKCSAKKVRPLTDKVQVVAPELVPYTITLEYFISSEKESMTESIQASVQKAVEEYRIWQKSKLGRGIDSGELIALVKEAGASRVNLTAPVGYTALSRIQVASDTTVTVTYGGLTDD</sequence>
<dbReference type="InterPro" id="IPR052399">
    <property type="entry name" value="Phage_Baseplate_Assmbl_Protein"/>
</dbReference>
<dbReference type="PIRSF" id="PIRSF020481">
    <property type="entry name" value="BAP"/>
    <property type="match status" value="1"/>
</dbReference>
<proteinExistence type="predicted"/>
<dbReference type="Pfam" id="PF26078">
    <property type="entry name" value="Baseplate_J_M"/>
    <property type="match status" value="1"/>
</dbReference>
<dbReference type="STRING" id="1714264.BTO30_14835"/>
<dbReference type="InterPro" id="IPR006949">
    <property type="entry name" value="Barrel_Baseplate_J-like"/>
</dbReference>
<dbReference type="Proteomes" id="UP000185568">
    <property type="component" value="Unassembled WGS sequence"/>
</dbReference>
<evidence type="ECO:0000259" key="1">
    <source>
        <dbReference type="Pfam" id="PF04865"/>
    </source>
</evidence>
<feature type="domain" description="Baseplate J-like central" evidence="2">
    <location>
        <begin position="204"/>
        <end position="276"/>
    </location>
</feature>
<keyword evidence="4" id="KW-1185">Reference proteome</keyword>
<dbReference type="PANTHER" id="PTHR37829:SF3">
    <property type="entry name" value="PROTEIN JAYE-RELATED"/>
    <property type="match status" value="1"/>
</dbReference>
<dbReference type="OrthoDB" id="9793802at2"/>
<dbReference type="EMBL" id="MSDU01000048">
    <property type="protein sequence ID" value="OLN21393.1"/>
    <property type="molecule type" value="Genomic_DNA"/>
</dbReference>
<evidence type="ECO:0000313" key="4">
    <source>
        <dbReference type="Proteomes" id="UP000185568"/>
    </source>
</evidence>
<organism evidence="3 4">
    <name type="scientific">Domibacillus antri</name>
    <dbReference type="NCBI Taxonomy" id="1714264"/>
    <lineage>
        <taxon>Bacteria</taxon>
        <taxon>Bacillati</taxon>
        <taxon>Bacillota</taxon>
        <taxon>Bacilli</taxon>
        <taxon>Bacillales</taxon>
        <taxon>Bacillaceae</taxon>
        <taxon>Domibacillus</taxon>
    </lineage>
</organism>
<dbReference type="InterPro" id="IPR014507">
    <property type="entry name" value="Baseplate_assembly_J_pred"/>
</dbReference>
<reference evidence="3 4" key="1">
    <citation type="submission" date="2016-12" db="EMBL/GenBank/DDBJ databases">
        <title>Domibacillus antri genome sequencing.</title>
        <authorList>
            <person name="Verma A."/>
            <person name="Krishnamurthi S."/>
        </authorList>
    </citation>
    <scope>NUCLEOTIDE SEQUENCE [LARGE SCALE GENOMIC DNA]</scope>
    <source>
        <strain evidence="3 4">XD80</strain>
    </source>
</reference>
<gene>
    <name evidence="3" type="ORF">BTO30_14835</name>
</gene>
<protein>
    <submittedName>
        <fullName evidence="3">Uncharacterized protein</fullName>
    </submittedName>
</protein>
<evidence type="ECO:0000259" key="2">
    <source>
        <dbReference type="Pfam" id="PF26078"/>
    </source>
</evidence>
<dbReference type="RefSeq" id="WP_075399489.1">
    <property type="nucleotide sequence ID" value="NZ_MSDU01000048.1"/>
</dbReference>
<evidence type="ECO:0000313" key="3">
    <source>
        <dbReference type="EMBL" id="OLN21393.1"/>
    </source>
</evidence>
<name>A0A1Q8Q219_9BACI</name>